<dbReference type="Gene3D" id="1.20.5.1300">
    <property type="match status" value="1"/>
</dbReference>
<evidence type="ECO:0000256" key="10">
    <source>
        <dbReference type="ARBA" id="ARBA00023027"/>
    </source>
</evidence>
<evidence type="ECO:0000256" key="13">
    <source>
        <dbReference type="HAMAP-Rule" id="MF_01024"/>
    </source>
</evidence>
<keyword evidence="10 13" id="KW-0520">NAD</keyword>
<evidence type="ECO:0000256" key="9">
    <source>
        <dbReference type="ARBA" id="ARBA00023002"/>
    </source>
</evidence>
<evidence type="ECO:0000256" key="4">
    <source>
        <dbReference type="ARBA" id="ARBA00011738"/>
    </source>
</evidence>
<dbReference type="Proteomes" id="UP000264980">
    <property type="component" value="Chromosome"/>
</dbReference>
<dbReference type="CDD" id="cd06572">
    <property type="entry name" value="Histidinol_dh"/>
    <property type="match status" value="1"/>
</dbReference>
<dbReference type="InterPro" id="IPR022695">
    <property type="entry name" value="Histidinol_DH_monofunct"/>
</dbReference>
<comment type="catalytic activity">
    <reaction evidence="12 13 14">
        <text>L-histidinol + 2 NAD(+) + H2O = L-histidine + 2 NADH + 3 H(+)</text>
        <dbReference type="Rhea" id="RHEA:20641"/>
        <dbReference type="ChEBI" id="CHEBI:15377"/>
        <dbReference type="ChEBI" id="CHEBI:15378"/>
        <dbReference type="ChEBI" id="CHEBI:57540"/>
        <dbReference type="ChEBI" id="CHEBI:57595"/>
        <dbReference type="ChEBI" id="CHEBI:57699"/>
        <dbReference type="ChEBI" id="CHEBI:57945"/>
        <dbReference type="EC" id="1.1.1.23"/>
    </reaction>
</comment>
<dbReference type="FunFam" id="3.40.50.1980:FF:000001">
    <property type="entry name" value="Histidinol dehydrogenase"/>
    <property type="match status" value="1"/>
</dbReference>
<evidence type="ECO:0000256" key="15">
    <source>
        <dbReference type="PIRSR" id="PIRSR000099-1"/>
    </source>
</evidence>
<dbReference type="GO" id="GO:0000105">
    <property type="term" value="P:L-histidine biosynthetic process"/>
    <property type="evidence" value="ECO:0007669"/>
    <property type="project" value="UniProtKB-UniRule"/>
</dbReference>
<protein>
    <recommendedName>
        <fullName evidence="5 13">Histidinol dehydrogenase</fullName>
        <shortName evidence="13 14">HDH</shortName>
        <ecNumber evidence="5 13">1.1.1.23</ecNumber>
    </recommendedName>
</protein>
<evidence type="ECO:0000256" key="16">
    <source>
        <dbReference type="PIRSR" id="PIRSR000099-2"/>
    </source>
</evidence>
<evidence type="ECO:0000256" key="2">
    <source>
        <dbReference type="ARBA" id="ARBA00004940"/>
    </source>
</evidence>
<dbReference type="Proteomes" id="UP000033924">
    <property type="component" value="Unassembled WGS sequence"/>
</dbReference>
<feature type="active site" description="Proton acceptor" evidence="13 15">
    <location>
        <position position="328"/>
    </location>
</feature>
<feature type="binding site" evidence="13 18">
    <location>
        <position position="263"/>
    </location>
    <ligand>
        <name>Zn(2+)</name>
        <dbReference type="ChEBI" id="CHEBI:29105"/>
    </ligand>
</feature>
<dbReference type="NCBIfam" id="TIGR00069">
    <property type="entry name" value="hisD"/>
    <property type="match status" value="1"/>
</dbReference>
<sequence length="435" mass="46421">MTDFATPIDWQTCTPEQQQALLSRPALSASDSIALTVRDIIEKVKAEGDAALRHYSATFDKTDVTALRVTEQQIADATARLSDEIKQAMVVAVGNIETFHLAQRLPPVDIETQPGVRCQQITRPLASVGLYIPGGSAPLFSTVLMLATPARIAGCQRVVLCSPPPIADEILYAATLCGVEEIFQAGGAQGIAALALGTESVPKVDKIFGPGNAYVTEAKRQVSQRLDGAAIDMPAGPSEVLVIADDEATPDFVASDLLSQAEHGPDSQVILLTPSLQMAEAVAAAVAQQLTTLPRAETARKALESSRLIVAEDMPQCVEISNRYGPEHLIIQTRNARDWVGHITSAGSIFLGDWSPESAGDYASGTNHVLPTYGYTSTCSSLGLADFQKRMTVQELTKEGFRALAPTIEILAAAEQLIAHKNAVTLRLNALKEQK</sequence>
<name>A0A0M2KCV5_9GAMM</name>
<evidence type="ECO:0000313" key="21">
    <source>
        <dbReference type="EMBL" id="KKF35088.1"/>
    </source>
</evidence>
<feature type="binding site" evidence="13 16">
    <location>
        <position position="189"/>
    </location>
    <ligand>
        <name>NAD(+)</name>
        <dbReference type="ChEBI" id="CHEBI:57540"/>
    </ligand>
</feature>
<feature type="binding site" evidence="13 17">
    <location>
        <position position="260"/>
    </location>
    <ligand>
        <name>substrate</name>
    </ligand>
</feature>
<dbReference type="EMBL" id="CP013970">
    <property type="protein sequence ID" value="AXF76349.1"/>
    <property type="molecule type" value="Genomic_DNA"/>
</dbReference>
<feature type="binding site" evidence="13 16">
    <location>
        <position position="131"/>
    </location>
    <ligand>
        <name>NAD(+)</name>
        <dbReference type="ChEBI" id="CHEBI:57540"/>
    </ligand>
</feature>
<organism evidence="21 22">
    <name type="scientific">Erwinia tracheiphila</name>
    <dbReference type="NCBI Taxonomy" id="65700"/>
    <lineage>
        <taxon>Bacteria</taxon>
        <taxon>Pseudomonadati</taxon>
        <taxon>Pseudomonadota</taxon>
        <taxon>Gammaproteobacteria</taxon>
        <taxon>Enterobacterales</taxon>
        <taxon>Erwiniaceae</taxon>
        <taxon>Erwinia</taxon>
    </lineage>
</organism>
<keyword evidence="11 13" id="KW-0368">Histidine biosynthesis</keyword>
<reference evidence="20 23" key="2">
    <citation type="submission" date="2016-01" db="EMBL/GenBank/DDBJ databases">
        <authorList>
            <person name="Oliw E.H."/>
        </authorList>
    </citation>
    <scope>NUCLEOTIDE SEQUENCE [LARGE SCALE GENOMIC DNA]</scope>
    <source>
        <strain evidence="20 23">MDcuke</strain>
    </source>
</reference>
<dbReference type="InterPro" id="IPR001692">
    <property type="entry name" value="Histidinol_DH_CS"/>
</dbReference>
<dbReference type="SUPFAM" id="SSF53720">
    <property type="entry name" value="ALDH-like"/>
    <property type="match status" value="1"/>
</dbReference>
<evidence type="ECO:0000256" key="8">
    <source>
        <dbReference type="ARBA" id="ARBA00022833"/>
    </source>
</evidence>
<dbReference type="PATRIC" id="fig|65700.7.peg.1535"/>
<comment type="cofactor">
    <cofactor evidence="13 18">
        <name>Zn(2+)</name>
        <dbReference type="ChEBI" id="CHEBI:29105"/>
    </cofactor>
    <text evidence="13 18">Binds 1 zinc ion per subunit.</text>
</comment>
<evidence type="ECO:0000256" key="3">
    <source>
        <dbReference type="ARBA" id="ARBA00010178"/>
    </source>
</evidence>
<evidence type="ECO:0000313" key="20">
    <source>
        <dbReference type="EMBL" id="AXF76349.1"/>
    </source>
</evidence>
<keyword evidence="7 13" id="KW-0479">Metal-binding</keyword>
<keyword evidence="8 13" id="KW-0862">Zinc</keyword>
<evidence type="ECO:0000256" key="19">
    <source>
        <dbReference type="RuleBase" id="RU004175"/>
    </source>
</evidence>
<dbReference type="PANTHER" id="PTHR21256:SF2">
    <property type="entry name" value="HISTIDINE BIOSYNTHESIS TRIFUNCTIONAL PROTEIN"/>
    <property type="match status" value="1"/>
</dbReference>
<dbReference type="GO" id="GO:0051287">
    <property type="term" value="F:NAD binding"/>
    <property type="evidence" value="ECO:0007669"/>
    <property type="project" value="InterPro"/>
</dbReference>
<evidence type="ECO:0000256" key="6">
    <source>
        <dbReference type="ARBA" id="ARBA00022605"/>
    </source>
</evidence>
<feature type="binding site" evidence="13 17">
    <location>
        <position position="415"/>
    </location>
    <ligand>
        <name>substrate</name>
    </ligand>
</feature>
<evidence type="ECO:0000256" key="5">
    <source>
        <dbReference type="ARBA" id="ARBA00012965"/>
    </source>
</evidence>
<dbReference type="FunFam" id="1.20.5.1300:FF:000002">
    <property type="entry name" value="Histidinol dehydrogenase, chloroplastic"/>
    <property type="match status" value="1"/>
</dbReference>
<dbReference type="GO" id="GO:0008270">
    <property type="term" value="F:zinc ion binding"/>
    <property type="evidence" value="ECO:0007669"/>
    <property type="project" value="UniProtKB-UniRule"/>
</dbReference>
<evidence type="ECO:0000313" key="22">
    <source>
        <dbReference type="Proteomes" id="UP000033924"/>
    </source>
</evidence>
<feature type="binding site" evidence="13 17">
    <location>
        <position position="263"/>
    </location>
    <ligand>
        <name>substrate</name>
    </ligand>
</feature>
<dbReference type="HAMAP" id="MF_01024">
    <property type="entry name" value="HisD"/>
    <property type="match status" value="1"/>
</dbReference>
<feature type="active site" description="Proton acceptor" evidence="13 15">
    <location>
        <position position="327"/>
    </location>
</feature>
<dbReference type="GO" id="GO:0005829">
    <property type="term" value="C:cytosol"/>
    <property type="evidence" value="ECO:0007669"/>
    <property type="project" value="TreeGrafter"/>
</dbReference>
<dbReference type="PRINTS" id="PR00083">
    <property type="entry name" value="HOLDHDRGNASE"/>
</dbReference>
<feature type="binding site" evidence="13 17">
    <location>
        <position position="328"/>
    </location>
    <ligand>
        <name>substrate</name>
    </ligand>
</feature>
<dbReference type="AlphaFoldDB" id="A0A0M2KCV5"/>
<reference evidence="21 22" key="1">
    <citation type="submission" date="2015-01" db="EMBL/GenBank/DDBJ databases">
        <title>Erwinia tracheiphila.</title>
        <authorList>
            <person name="Shapiro L.R."/>
        </authorList>
    </citation>
    <scope>NUCLEOTIDE SEQUENCE [LARGE SCALE GENOMIC DNA]</scope>
    <source>
        <strain evidence="21 22">BuffGH</strain>
    </source>
</reference>
<evidence type="ECO:0000256" key="14">
    <source>
        <dbReference type="PIRNR" id="PIRNR000099"/>
    </source>
</evidence>
<dbReference type="Pfam" id="PF00815">
    <property type="entry name" value="Histidinol_dh"/>
    <property type="match status" value="1"/>
</dbReference>
<dbReference type="Gene3D" id="3.40.50.1980">
    <property type="entry name" value="Nitrogenase molybdenum iron protein domain"/>
    <property type="match status" value="2"/>
</dbReference>
<keyword evidence="9 13" id="KW-0560">Oxidoreductase</keyword>
<comment type="subunit">
    <text evidence="4 13">Homodimer.</text>
</comment>
<dbReference type="STRING" id="65700.SY86_06070"/>
<feature type="binding site" evidence="13 17">
    <location>
        <position position="238"/>
    </location>
    <ligand>
        <name>substrate</name>
    </ligand>
</feature>
<keyword evidence="22" id="KW-1185">Reference proteome</keyword>
<feature type="binding site" evidence="13 18">
    <location>
        <position position="361"/>
    </location>
    <ligand>
        <name>Zn(2+)</name>
        <dbReference type="ChEBI" id="CHEBI:29105"/>
    </ligand>
</feature>
<evidence type="ECO:0000256" key="7">
    <source>
        <dbReference type="ARBA" id="ARBA00022723"/>
    </source>
</evidence>
<comment type="pathway">
    <text evidence="2 13 14">Amino-acid biosynthesis; L-histidine biosynthesis; L-histidine from 5-phospho-alpha-D-ribose 1-diphosphate: step 9/9.</text>
</comment>
<feature type="binding site" evidence="13 18">
    <location>
        <position position="420"/>
    </location>
    <ligand>
        <name>Zn(2+)</name>
        <dbReference type="ChEBI" id="CHEBI:29105"/>
    </ligand>
</feature>
<evidence type="ECO:0000256" key="17">
    <source>
        <dbReference type="PIRSR" id="PIRSR000099-3"/>
    </source>
</evidence>
<feature type="binding site" evidence="13 17">
    <location>
        <position position="420"/>
    </location>
    <ligand>
        <name>substrate</name>
    </ligand>
</feature>
<dbReference type="EMBL" id="JXNU01000003">
    <property type="protein sequence ID" value="KKF35088.1"/>
    <property type="molecule type" value="Genomic_DNA"/>
</dbReference>
<accession>A0A0M2KCV5</accession>
<dbReference type="PIRSF" id="PIRSF000099">
    <property type="entry name" value="Histidinol_dh"/>
    <property type="match status" value="1"/>
</dbReference>
<comment type="function">
    <text evidence="1 13 14">Catalyzes the sequential NAD-dependent oxidations of L-histidinol to L-histidinaldehyde and then to L-histidine.</text>
</comment>
<dbReference type="PANTHER" id="PTHR21256">
    <property type="entry name" value="HISTIDINOL DEHYDROGENASE HDH"/>
    <property type="match status" value="1"/>
</dbReference>
<keyword evidence="6 13" id="KW-0028">Amino-acid biosynthesis</keyword>
<evidence type="ECO:0000256" key="12">
    <source>
        <dbReference type="ARBA" id="ARBA00049489"/>
    </source>
</evidence>
<dbReference type="EC" id="1.1.1.23" evidence="5 13"/>
<dbReference type="InterPro" id="IPR016161">
    <property type="entry name" value="Ald_DH/histidinol_DH"/>
</dbReference>
<dbReference type="RefSeq" id="WP_016189811.1">
    <property type="nucleotide sequence ID" value="NZ_CP013970.1"/>
</dbReference>
<dbReference type="GO" id="GO:0004399">
    <property type="term" value="F:histidinol dehydrogenase activity"/>
    <property type="evidence" value="ECO:0007669"/>
    <property type="project" value="UniProtKB-UniRule"/>
</dbReference>
<evidence type="ECO:0000256" key="11">
    <source>
        <dbReference type="ARBA" id="ARBA00023102"/>
    </source>
</evidence>
<gene>
    <name evidence="13 21" type="primary">hisD</name>
    <name evidence="20" type="ORF">AV903_10300</name>
    <name evidence="21" type="ORF">SY86_06070</name>
</gene>
<evidence type="ECO:0000256" key="18">
    <source>
        <dbReference type="PIRSR" id="PIRSR000099-4"/>
    </source>
</evidence>
<feature type="binding site" evidence="13 17">
    <location>
        <position position="361"/>
    </location>
    <ligand>
        <name>substrate</name>
    </ligand>
</feature>
<comment type="similarity">
    <text evidence="3 13 14 19">Belongs to the histidinol dehydrogenase family.</text>
</comment>
<feature type="binding site" evidence="13 18">
    <location>
        <position position="260"/>
    </location>
    <ligand>
        <name>Zn(2+)</name>
        <dbReference type="ChEBI" id="CHEBI:29105"/>
    </ligand>
</feature>
<dbReference type="PROSITE" id="PS00611">
    <property type="entry name" value="HISOL_DEHYDROGENASE"/>
    <property type="match status" value="1"/>
</dbReference>
<dbReference type="UniPathway" id="UPA00031">
    <property type="reaction ID" value="UER00014"/>
</dbReference>
<evidence type="ECO:0000313" key="23">
    <source>
        <dbReference type="Proteomes" id="UP000264980"/>
    </source>
</evidence>
<proteinExistence type="inferred from homology"/>
<evidence type="ECO:0000256" key="1">
    <source>
        <dbReference type="ARBA" id="ARBA00003850"/>
    </source>
</evidence>
<dbReference type="InterPro" id="IPR012131">
    <property type="entry name" value="Hstdl_DH"/>
</dbReference>
<feature type="binding site" evidence="13 16">
    <location>
        <position position="212"/>
    </location>
    <ligand>
        <name>NAD(+)</name>
        <dbReference type="ChEBI" id="CHEBI:57540"/>
    </ligand>
</feature>